<proteinExistence type="inferred from homology"/>
<reference evidence="4" key="1">
    <citation type="submission" date="2021-02" db="EMBL/GenBank/DDBJ databases">
        <authorList>
            <person name="Nowell W R."/>
        </authorList>
    </citation>
    <scope>NUCLEOTIDE SEQUENCE</scope>
</reference>
<dbReference type="EMBL" id="CAJOBH010107706">
    <property type="protein sequence ID" value="CAF4645687.1"/>
    <property type="molecule type" value="Genomic_DNA"/>
</dbReference>
<accession>A0A8S3B7G4</accession>
<sequence>IKSAIGFGIGLGANILARFALQYPSKIYGLIMVNCVSRSMKWLENVLIKVFSFGKFKYSLVD</sequence>
<feature type="non-terminal residue" evidence="4">
    <location>
        <position position="1"/>
    </location>
</feature>
<evidence type="ECO:0000313" key="3">
    <source>
        <dbReference type="EMBL" id="CAF4645687.1"/>
    </source>
</evidence>
<dbReference type="Pfam" id="PF03096">
    <property type="entry name" value="Ndr"/>
    <property type="match status" value="1"/>
</dbReference>
<gene>
    <name evidence="2" type="ORF">BYL167_LOCUS40078</name>
    <name evidence="3" type="ORF">BYL167_LOCUS41953</name>
    <name evidence="4" type="ORF">GIL414_LOCUS47080</name>
</gene>
<evidence type="ECO:0000313" key="2">
    <source>
        <dbReference type="EMBL" id="CAF4599873.1"/>
    </source>
</evidence>
<dbReference type="EMBL" id="CAJOBJ010149498">
    <property type="protein sequence ID" value="CAF4799119.1"/>
    <property type="molecule type" value="Genomic_DNA"/>
</dbReference>
<dbReference type="SUPFAM" id="SSF53474">
    <property type="entry name" value="alpha/beta-Hydrolases"/>
    <property type="match status" value="1"/>
</dbReference>
<dbReference type="AlphaFoldDB" id="A0A8S3B7G4"/>
<protein>
    <submittedName>
        <fullName evidence="4">Uncharacterized protein</fullName>
    </submittedName>
</protein>
<comment type="caution">
    <text evidence="4">The sequence shown here is derived from an EMBL/GenBank/DDBJ whole genome shotgun (WGS) entry which is preliminary data.</text>
</comment>
<organism evidence="4 5">
    <name type="scientific">Rotaria magnacalcarata</name>
    <dbReference type="NCBI Taxonomy" id="392030"/>
    <lineage>
        <taxon>Eukaryota</taxon>
        <taxon>Metazoa</taxon>
        <taxon>Spiralia</taxon>
        <taxon>Gnathifera</taxon>
        <taxon>Rotifera</taxon>
        <taxon>Eurotatoria</taxon>
        <taxon>Bdelloidea</taxon>
        <taxon>Philodinida</taxon>
        <taxon>Philodinidae</taxon>
        <taxon>Rotaria</taxon>
    </lineage>
</organism>
<feature type="non-terminal residue" evidence="4">
    <location>
        <position position="62"/>
    </location>
</feature>
<dbReference type="Proteomes" id="UP000681720">
    <property type="component" value="Unassembled WGS sequence"/>
</dbReference>
<dbReference type="InterPro" id="IPR004142">
    <property type="entry name" value="NDRG"/>
</dbReference>
<evidence type="ECO:0000313" key="4">
    <source>
        <dbReference type="EMBL" id="CAF4799119.1"/>
    </source>
</evidence>
<dbReference type="Gene3D" id="3.40.50.1820">
    <property type="entry name" value="alpha/beta hydrolase"/>
    <property type="match status" value="1"/>
</dbReference>
<dbReference type="PANTHER" id="PTHR11034">
    <property type="entry name" value="N-MYC DOWNSTREAM REGULATED"/>
    <property type="match status" value="1"/>
</dbReference>
<evidence type="ECO:0000313" key="5">
    <source>
        <dbReference type="Proteomes" id="UP000681720"/>
    </source>
</evidence>
<dbReference type="Proteomes" id="UP000681967">
    <property type="component" value="Unassembled WGS sequence"/>
</dbReference>
<evidence type="ECO:0000256" key="1">
    <source>
        <dbReference type="ARBA" id="ARBA00005598"/>
    </source>
</evidence>
<comment type="similarity">
    <text evidence="1">Belongs to the NDRG family.</text>
</comment>
<dbReference type="EMBL" id="CAJOBH010098256">
    <property type="protein sequence ID" value="CAF4599873.1"/>
    <property type="molecule type" value="Genomic_DNA"/>
</dbReference>
<name>A0A8S3B7G4_9BILA</name>
<dbReference type="InterPro" id="IPR029058">
    <property type="entry name" value="AB_hydrolase_fold"/>
</dbReference>